<dbReference type="Proteomes" id="UP001255856">
    <property type="component" value="Unassembled WGS sequence"/>
</dbReference>
<reference evidence="2" key="1">
    <citation type="submission" date="2021-01" db="EMBL/GenBank/DDBJ databases">
        <authorList>
            <person name="Eckstrom K.M.E."/>
        </authorList>
    </citation>
    <scope>NUCLEOTIDE SEQUENCE</scope>
    <source>
        <strain evidence="2">UVCC 0001</strain>
    </source>
</reference>
<evidence type="ECO:0000256" key="1">
    <source>
        <dbReference type="SAM" id="MobiDB-lite"/>
    </source>
</evidence>
<organism evidence="2 3">
    <name type="scientific">Prototheca wickerhamii</name>
    <dbReference type="NCBI Taxonomy" id="3111"/>
    <lineage>
        <taxon>Eukaryota</taxon>
        <taxon>Viridiplantae</taxon>
        <taxon>Chlorophyta</taxon>
        <taxon>core chlorophytes</taxon>
        <taxon>Trebouxiophyceae</taxon>
        <taxon>Chlorellales</taxon>
        <taxon>Chlorellaceae</taxon>
        <taxon>Prototheca</taxon>
    </lineage>
</organism>
<accession>A0AAD9IEP6</accession>
<name>A0AAD9IEP6_PROWI</name>
<dbReference type="EMBL" id="JASFZW010000008">
    <property type="protein sequence ID" value="KAK2076793.1"/>
    <property type="molecule type" value="Genomic_DNA"/>
</dbReference>
<proteinExistence type="predicted"/>
<gene>
    <name evidence="2" type="ORF">QBZ16_005019</name>
</gene>
<dbReference type="AlphaFoldDB" id="A0AAD9IEP6"/>
<dbReference type="Gene3D" id="3.40.50.10130">
    <property type="match status" value="1"/>
</dbReference>
<comment type="caution">
    <text evidence="2">The sequence shown here is derived from an EMBL/GenBank/DDBJ whole genome shotgun (WGS) entry which is preliminary data.</text>
</comment>
<evidence type="ECO:0000313" key="2">
    <source>
        <dbReference type="EMBL" id="KAK2076793.1"/>
    </source>
</evidence>
<sequence>METEVGLAIGSKLRETQQGPPERVLQFAVRSDATSPYRTVRWTRRVLDEDPEAAGKDDPLAEHVATREVDVGHVLYCLEVRRGGWGGGRAPEFVECWAADELQALLRTVDSGPPSVRRHLLVTGLKTHLTKLERAASATHAAAEAGPPLRRGVLEEAVAGLPISHPHICVRMAEDVHAAAEHVVLLSSSIARSAFQKRESEEWLEAHNRRIGAPMESLLARHPVPPLREEAMRALCVLPSIAPQIAHAVLAEFGDVGALMDALVEAEGNPVASRALRLRIESLWRTGASRPTRVGPKAAASLATWLLCTDPAQHMHSDD</sequence>
<feature type="region of interest" description="Disordered" evidence="1">
    <location>
        <begin position="1"/>
        <end position="20"/>
    </location>
</feature>
<evidence type="ECO:0000313" key="3">
    <source>
        <dbReference type="Proteomes" id="UP001255856"/>
    </source>
</evidence>
<protein>
    <submittedName>
        <fullName evidence="2">Uncharacterized protein</fullName>
    </submittedName>
</protein>
<keyword evidence="3" id="KW-1185">Reference proteome</keyword>